<evidence type="ECO:0000256" key="1">
    <source>
        <dbReference type="SAM" id="Phobius"/>
    </source>
</evidence>
<organism evidence="2 3">
    <name type="scientific">Desulfomicrobium macestii</name>
    <dbReference type="NCBI Taxonomy" id="90731"/>
    <lineage>
        <taxon>Bacteria</taxon>
        <taxon>Pseudomonadati</taxon>
        <taxon>Thermodesulfobacteriota</taxon>
        <taxon>Desulfovibrionia</taxon>
        <taxon>Desulfovibrionales</taxon>
        <taxon>Desulfomicrobiaceae</taxon>
        <taxon>Desulfomicrobium</taxon>
    </lineage>
</organism>
<dbReference type="EMBL" id="JADBGG010000010">
    <property type="protein sequence ID" value="MBE1425074.1"/>
    <property type="molecule type" value="Genomic_DNA"/>
</dbReference>
<dbReference type="RefSeq" id="WP_407644765.1">
    <property type="nucleotide sequence ID" value="NZ_JADBGG010000010.1"/>
</dbReference>
<name>A0ABR9H307_9BACT</name>
<feature type="transmembrane region" description="Helical" evidence="1">
    <location>
        <begin position="44"/>
        <end position="61"/>
    </location>
</feature>
<evidence type="ECO:0000313" key="3">
    <source>
        <dbReference type="Proteomes" id="UP000639010"/>
    </source>
</evidence>
<evidence type="ECO:0008006" key="4">
    <source>
        <dbReference type="Google" id="ProtNLM"/>
    </source>
</evidence>
<keyword evidence="3" id="KW-1185">Reference proteome</keyword>
<proteinExistence type="predicted"/>
<sequence length="63" mass="7051">MQTTNNAIDLQLIKNECESRIESFFSQFGIATIARNSSIKKARGYSALTILLNIFVLPFIGKN</sequence>
<feature type="non-terminal residue" evidence="2">
    <location>
        <position position="63"/>
    </location>
</feature>
<comment type="caution">
    <text evidence="2">The sequence shown here is derived from an EMBL/GenBank/DDBJ whole genome shotgun (WGS) entry which is preliminary data.</text>
</comment>
<reference evidence="2 3" key="1">
    <citation type="submission" date="2020-10" db="EMBL/GenBank/DDBJ databases">
        <title>Genomic Encyclopedia of Type Strains, Phase IV (KMG-IV): sequencing the most valuable type-strain genomes for metagenomic binning, comparative biology and taxonomic classification.</title>
        <authorList>
            <person name="Goeker M."/>
        </authorList>
    </citation>
    <scope>NUCLEOTIDE SEQUENCE [LARGE SCALE GENOMIC DNA]</scope>
    <source>
        <strain evidence="2 3">DSM 4194</strain>
    </source>
</reference>
<accession>A0ABR9H307</accession>
<keyword evidence="1" id="KW-1133">Transmembrane helix</keyword>
<evidence type="ECO:0000313" key="2">
    <source>
        <dbReference type="EMBL" id="MBE1425074.1"/>
    </source>
</evidence>
<protein>
    <recommendedName>
        <fullName evidence="4">Transposase</fullName>
    </recommendedName>
</protein>
<keyword evidence="1" id="KW-0472">Membrane</keyword>
<dbReference type="Proteomes" id="UP000639010">
    <property type="component" value="Unassembled WGS sequence"/>
</dbReference>
<gene>
    <name evidence="2" type="ORF">H4684_001718</name>
</gene>
<keyword evidence="1" id="KW-0812">Transmembrane</keyword>